<name>A0A4R3MRS1_9GAMM</name>
<dbReference type="NCBIfam" id="TIGR01439">
    <property type="entry name" value="lp_hng_hel_AbrB"/>
    <property type="match status" value="1"/>
</dbReference>
<dbReference type="InterPro" id="IPR007159">
    <property type="entry name" value="SpoVT-AbrB_dom"/>
</dbReference>
<dbReference type="Gene3D" id="2.10.260.10">
    <property type="match status" value="1"/>
</dbReference>
<evidence type="ECO:0000259" key="1">
    <source>
        <dbReference type="SMART" id="SM00966"/>
    </source>
</evidence>
<sequence length="77" mass="8196">MPAATVNEFGQVQIPEGLRKRLGIAQGSRVAFDLVDDHLELRVEPPATEAPAAGFGMLKSPRHAVPADLDPATLIQP</sequence>
<evidence type="ECO:0000313" key="2">
    <source>
        <dbReference type="EMBL" id="TCT18230.1"/>
    </source>
</evidence>
<dbReference type="GO" id="GO:0003677">
    <property type="term" value="F:DNA binding"/>
    <property type="evidence" value="ECO:0007669"/>
    <property type="project" value="InterPro"/>
</dbReference>
<keyword evidence="3" id="KW-1185">Reference proteome</keyword>
<dbReference type="AlphaFoldDB" id="A0A4R3MRS1"/>
<dbReference type="SUPFAM" id="SSF89447">
    <property type="entry name" value="AbrB/MazE/MraZ-like"/>
    <property type="match status" value="1"/>
</dbReference>
<dbReference type="Proteomes" id="UP000295717">
    <property type="component" value="Unassembled WGS sequence"/>
</dbReference>
<protein>
    <submittedName>
        <fullName evidence="2">AbrB family looped-hinge helix DNA binding protein</fullName>
    </submittedName>
</protein>
<gene>
    <name evidence="2" type="ORF">EDC35_11350</name>
</gene>
<feature type="domain" description="SpoVT-AbrB" evidence="1">
    <location>
        <begin position="4"/>
        <end position="49"/>
    </location>
</feature>
<accession>A0A4R3MRS1</accession>
<dbReference type="RefSeq" id="WP_132978617.1">
    <property type="nucleotide sequence ID" value="NZ_SMAO01000013.1"/>
</dbReference>
<dbReference type="SMART" id="SM00966">
    <property type="entry name" value="SpoVT_AbrB"/>
    <property type="match status" value="1"/>
</dbReference>
<comment type="caution">
    <text evidence="2">The sequence shown here is derived from an EMBL/GenBank/DDBJ whole genome shotgun (WGS) entry which is preliminary data.</text>
</comment>
<reference evidence="2 3" key="1">
    <citation type="submission" date="2019-03" db="EMBL/GenBank/DDBJ databases">
        <title>Genomic Encyclopedia of Type Strains, Phase IV (KMG-IV): sequencing the most valuable type-strain genomes for metagenomic binning, comparative biology and taxonomic classification.</title>
        <authorList>
            <person name="Goeker M."/>
        </authorList>
    </citation>
    <scope>NUCLEOTIDE SEQUENCE [LARGE SCALE GENOMIC DNA]</scope>
    <source>
        <strain evidence="2 3">DSM 13587</strain>
    </source>
</reference>
<dbReference type="OrthoDB" id="9809003at2"/>
<evidence type="ECO:0000313" key="3">
    <source>
        <dbReference type="Proteomes" id="UP000295717"/>
    </source>
</evidence>
<organism evidence="2 3">
    <name type="scientific">Thiobaca trueperi</name>
    <dbReference type="NCBI Taxonomy" id="127458"/>
    <lineage>
        <taxon>Bacteria</taxon>
        <taxon>Pseudomonadati</taxon>
        <taxon>Pseudomonadota</taxon>
        <taxon>Gammaproteobacteria</taxon>
        <taxon>Chromatiales</taxon>
        <taxon>Chromatiaceae</taxon>
        <taxon>Thiobaca</taxon>
    </lineage>
</organism>
<dbReference type="InterPro" id="IPR037914">
    <property type="entry name" value="SpoVT-AbrB_sf"/>
</dbReference>
<dbReference type="EMBL" id="SMAO01000013">
    <property type="protein sequence ID" value="TCT18230.1"/>
    <property type="molecule type" value="Genomic_DNA"/>
</dbReference>
<proteinExistence type="predicted"/>